<feature type="compositionally biased region" description="Basic and acidic residues" evidence="1">
    <location>
        <begin position="14"/>
        <end position="31"/>
    </location>
</feature>
<protein>
    <submittedName>
        <fullName evidence="2">Uncharacterized protein</fullName>
    </submittedName>
</protein>
<dbReference type="AlphaFoldDB" id="A0A6N2M045"/>
<sequence>MDFFKAKKFRKAHKPDPEKDLEDKPVPHPEEPMNENGGGGGSVTNKSANTDPVAEAEDDDDDFITNEVKRRLKELRRNSFMVLIPEEESCVEEEEDEEGEGETSPNEWRDVEAEGRQWWGGFDALYDQYCERMLFFDRMSVQQLTESGCYTPTTPSPRSASKKLTSPFRCLSLKKIEEPEDETEHLQQAQNDPYQDIETAYVAQLCLTWEVLHCQYTQLSQKISCQPENPTCYNYSAQLFQQFQVLLQRFIENEPFEQGLRAEIYARARNALPKLLQVWIKRIQKKQNLIINARNLFGNQNQITRPLQLIQSSLEKKKIKLKDLCKKSKGWKKKCWPQTYEDVELLFSLVDIKILSRVLGMVRISNEQLLWCEEKMKKINLPNGKLQRDPCPILFPC</sequence>
<feature type="region of interest" description="Disordered" evidence="1">
    <location>
        <begin position="1"/>
        <end position="62"/>
    </location>
</feature>
<proteinExistence type="predicted"/>
<name>A0A6N2M045_SALVM</name>
<organism evidence="2">
    <name type="scientific">Salix viminalis</name>
    <name type="common">Common osier</name>
    <name type="synonym">Basket willow</name>
    <dbReference type="NCBI Taxonomy" id="40686"/>
    <lineage>
        <taxon>Eukaryota</taxon>
        <taxon>Viridiplantae</taxon>
        <taxon>Streptophyta</taxon>
        <taxon>Embryophyta</taxon>
        <taxon>Tracheophyta</taxon>
        <taxon>Spermatophyta</taxon>
        <taxon>Magnoliopsida</taxon>
        <taxon>eudicotyledons</taxon>
        <taxon>Gunneridae</taxon>
        <taxon>Pentapetalae</taxon>
        <taxon>rosids</taxon>
        <taxon>fabids</taxon>
        <taxon>Malpighiales</taxon>
        <taxon>Salicaceae</taxon>
        <taxon>Saliceae</taxon>
        <taxon>Salix</taxon>
    </lineage>
</organism>
<dbReference type="Pfam" id="PF07891">
    <property type="entry name" value="DUF1666"/>
    <property type="match status" value="2"/>
</dbReference>
<feature type="compositionally biased region" description="Acidic residues" evidence="1">
    <location>
        <begin position="87"/>
        <end position="101"/>
    </location>
</feature>
<reference evidence="2" key="1">
    <citation type="submission" date="2019-03" db="EMBL/GenBank/DDBJ databases">
        <authorList>
            <person name="Mank J."/>
            <person name="Almeida P."/>
        </authorList>
    </citation>
    <scope>NUCLEOTIDE SEQUENCE</scope>
    <source>
        <strain evidence="2">78183</strain>
    </source>
</reference>
<evidence type="ECO:0000256" key="1">
    <source>
        <dbReference type="SAM" id="MobiDB-lite"/>
    </source>
</evidence>
<accession>A0A6N2M045</accession>
<evidence type="ECO:0000313" key="2">
    <source>
        <dbReference type="EMBL" id="VFU42992.1"/>
    </source>
</evidence>
<dbReference type="InterPro" id="IPR012870">
    <property type="entry name" value="DUF1666"/>
</dbReference>
<dbReference type="PANTHER" id="PTHR46702">
    <property type="entry name" value="DNA LIGASE (DUF1666)-RELATED"/>
    <property type="match status" value="1"/>
</dbReference>
<dbReference type="EMBL" id="CAADRP010001596">
    <property type="protein sequence ID" value="VFU42992.1"/>
    <property type="molecule type" value="Genomic_DNA"/>
</dbReference>
<feature type="compositionally biased region" description="Basic residues" evidence="1">
    <location>
        <begin position="1"/>
        <end position="13"/>
    </location>
</feature>
<gene>
    <name evidence="2" type="ORF">SVIM_LOCUS261914</name>
</gene>
<feature type="region of interest" description="Disordered" evidence="1">
    <location>
        <begin position="87"/>
        <end position="110"/>
    </location>
</feature>
<dbReference type="PANTHER" id="PTHR46702:SF1">
    <property type="entry name" value="DUF1666 FAMILY PROTEIN (DUF1666)"/>
    <property type="match status" value="1"/>
</dbReference>